<keyword evidence="1" id="KW-1133">Transmembrane helix</keyword>
<evidence type="ECO:0000313" key="2">
    <source>
        <dbReference type="EMBL" id="RNA05721.1"/>
    </source>
</evidence>
<evidence type="ECO:0000256" key="1">
    <source>
        <dbReference type="SAM" id="Phobius"/>
    </source>
</evidence>
<protein>
    <submittedName>
        <fullName evidence="2">Uncharacterized protein</fullName>
    </submittedName>
</protein>
<proteinExistence type="predicted"/>
<gene>
    <name evidence="2" type="ORF">BpHYR1_019561</name>
</gene>
<keyword evidence="1" id="KW-0472">Membrane</keyword>
<dbReference type="AlphaFoldDB" id="A0A3M7Q410"/>
<dbReference type="Proteomes" id="UP000276133">
    <property type="component" value="Unassembled WGS sequence"/>
</dbReference>
<keyword evidence="1" id="KW-0812">Transmembrane</keyword>
<accession>A0A3M7Q410</accession>
<keyword evidence="3" id="KW-1185">Reference proteome</keyword>
<feature type="transmembrane region" description="Helical" evidence="1">
    <location>
        <begin position="258"/>
        <end position="280"/>
    </location>
</feature>
<comment type="caution">
    <text evidence="2">The sequence shown here is derived from an EMBL/GenBank/DDBJ whole genome shotgun (WGS) entry which is preliminary data.</text>
</comment>
<reference evidence="2 3" key="1">
    <citation type="journal article" date="2018" name="Sci. Rep.">
        <title>Genomic signatures of local adaptation to the degree of environmental predictability in rotifers.</title>
        <authorList>
            <person name="Franch-Gras L."/>
            <person name="Hahn C."/>
            <person name="Garcia-Roger E.M."/>
            <person name="Carmona M.J."/>
            <person name="Serra M."/>
            <person name="Gomez A."/>
        </authorList>
    </citation>
    <scope>NUCLEOTIDE SEQUENCE [LARGE SCALE GENOMIC DNA]</scope>
    <source>
        <strain evidence="2">HYR1</strain>
    </source>
</reference>
<dbReference type="EMBL" id="REGN01007624">
    <property type="protein sequence ID" value="RNA05721.1"/>
    <property type="molecule type" value="Genomic_DNA"/>
</dbReference>
<name>A0A3M7Q410_BRAPC</name>
<evidence type="ECO:0000313" key="3">
    <source>
        <dbReference type="Proteomes" id="UP000276133"/>
    </source>
</evidence>
<organism evidence="2 3">
    <name type="scientific">Brachionus plicatilis</name>
    <name type="common">Marine rotifer</name>
    <name type="synonym">Brachionus muelleri</name>
    <dbReference type="NCBI Taxonomy" id="10195"/>
    <lineage>
        <taxon>Eukaryota</taxon>
        <taxon>Metazoa</taxon>
        <taxon>Spiralia</taxon>
        <taxon>Gnathifera</taxon>
        <taxon>Rotifera</taxon>
        <taxon>Eurotatoria</taxon>
        <taxon>Monogononta</taxon>
        <taxon>Pseudotrocha</taxon>
        <taxon>Ploima</taxon>
        <taxon>Brachionidae</taxon>
        <taxon>Brachionus</taxon>
    </lineage>
</organism>
<sequence length="327" mass="37229">MRILGCLGDNQIILAYNSSSFTESESDSIQSLILLKHLLLELSHLICFNPMLFNTERTASLTVKPVAENNCSENTEEAEVVGMQKIDLTTKFCLKKFYINNLESQLKNKFKKDAAYSQFNLGIKIQTFGQVKFSHWHHEITSDRIALVKVLFFILLHQKLIGAPTKHSDQTFDERRAVHISVRHEAANRRVPDEKIGPGRQRSLDGPTLWAISLVCVDIELSSVLALDGEVLIAVRIALAADTKYDEYLLRLWLRLRVFFTLVSVCAFTVLELFFLYIICSEPDANEDIFSCLNLFIVSSSSELCLATFIYWRFLLLSCLLPCPKLL</sequence>
<feature type="transmembrane region" description="Helical" evidence="1">
    <location>
        <begin position="292"/>
        <end position="312"/>
    </location>
</feature>